<proteinExistence type="predicted"/>
<organism evidence="1 2">
    <name type="scientific">Castor canadensis</name>
    <name type="common">American beaver</name>
    <dbReference type="NCBI Taxonomy" id="51338"/>
    <lineage>
        <taxon>Eukaryota</taxon>
        <taxon>Metazoa</taxon>
        <taxon>Chordata</taxon>
        <taxon>Craniata</taxon>
        <taxon>Vertebrata</taxon>
        <taxon>Euteleostomi</taxon>
        <taxon>Mammalia</taxon>
        <taxon>Eutheria</taxon>
        <taxon>Euarchontoglires</taxon>
        <taxon>Glires</taxon>
        <taxon>Rodentia</taxon>
        <taxon>Castorimorpha</taxon>
        <taxon>Castoridae</taxon>
        <taxon>Castor</taxon>
    </lineage>
</organism>
<sequence>MPAGSLENRAVKTEDTQLPKMRRKRKRAYKKWKSLNTTVCTSQPSGHACQNERRDFEEEVKGNTSQPVIQQTKTLGQSKESRNEPTSTSMNGKKNSSFFPKDKKQPPSKNKIHKRKENDDSPLATSQLEKVSPVVVYNDYEKSLSGKITLQDFPNTVEAFKPAKRKFTTEVKCGGFNVQVEIKKSIFSKTGAQFPTKKRCPTCHQHFSVRLFRKCCTSKHCFPKCNNILAEKLKPEVPSKYEEGISRIERPSLKISIVGKEIKVKYMNEKQNMLINITHSKRRGKITKYRNTSSNRTTREHIWSPSQSSIKHPENWQLENKRQRSDCSQDSPPVVLAVQKENPDTVVPLASATKKEKNKPGILFSMSDDSEGESALSQRVFRQDTPQKKHFSAAGTLLKNILSISSDTLNTTSLSKTYLSKMPFEDPKNVDKERKIDTDVQGNITPDSHTQPSTEGTDHLLSIIPGIIPIQDDSDSDFCSLSFPSTQLTGKKADIYCKDSKTPPAEVCENSNSIFFPSSQNALKCSTSFSPSHWTTRLLEPIEIHGNIFSFNHCDKFVIDHGKVHDDVAGRDINKALLHNDSYTNTQQLLERESSQSPTLRPASCSSLAAGSPRHSTGHSTMEWSQTGVPACHPEMVAPNKIKVPVMTFRTDELKLRLISQNDKADSNCSLAMKNPKESPSSLENVEGHKCQITPVVMNTCHRDFEVLTSQTQDEVCLQMDFPPDTSESNCEISVREKLFLTEKTLSSDAAQYAEQHDSQGERSFGITSFQEEPIGCQRVISTRPNCEENKSDSKENYYHHIDILLSPEKQKALKDQNLEIGSLRKLSQELALRGGRDSDGSQEEAIDQWARRRQQYKDRKRCSSAGGSSFASNITEGSITSDDGRSIDFGFRVDIEEKGFYTENFHSAAWVFRGDDGKPEDSPRCLSKKPRPTAVRERTVRLFKGTGDYPWGFRIQFSKPIVVTEVDTNSAAEEAGLQIGDVVLSVNGTEVTSVEHAEAVHLARKGPDILTLVVGSDISRCPNTPWPTCRGYLHKRTRSSFVKGWRKRWFVLKHDGCLYYYKHKKDEGKCPPLEAIKLEGAEVGIDTGLGKPFVFNCVPQSGNRFFCLCATSNQEMKRWLEAMDKAAHPINQNHVWEDVTLHNSSLPPLAIKNPECLGLLHQLDRNIDMWVQHYCILKDGCLYFYASIRSTQASGGLYLQGYRVSEQTHSFKQSVIELKPPSEEFKTFYFCAENKTENQRWITALNTSIKKWLPLHEAIQDFINRPLEETRM</sequence>
<accession>A0AC58MUN7</accession>
<evidence type="ECO:0000313" key="1">
    <source>
        <dbReference type="Proteomes" id="UP001732720"/>
    </source>
</evidence>
<dbReference type="RefSeq" id="XP_073933103.1">
    <property type="nucleotide sequence ID" value="XM_074077002.1"/>
</dbReference>
<name>A0AC58MUN7_CASCN</name>
<gene>
    <name evidence="2" type="primary">LOC109699759</name>
</gene>
<keyword evidence="1" id="KW-1185">Reference proteome</keyword>
<reference evidence="2" key="1">
    <citation type="submission" date="2025-08" db="UniProtKB">
        <authorList>
            <consortium name="RefSeq"/>
        </authorList>
    </citation>
    <scope>IDENTIFICATION</scope>
</reference>
<protein>
    <submittedName>
        <fullName evidence="2">Uncharacterized protein isoform X1</fullName>
    </submittedName>
</protein>
<dbReference type="Proteomes" id="UP001732720">
    <property type="component" value="Chromosome 6"/>
</dbReference>
<evidence type="ECO:0000313" key="2">
    <source>
        <dbReference type="RefSeq" id="XP_073933103.1"/>
    </source>
</evidence>